<reference evidence="5" key="1">
    <citation type="journal article" date="2015" name="Proc. Natl. Acad. Sci. U.S.A.">
        <title>Networks of energetic and metabolic interactions define dynamics in microbial communities.</title>
        <authorList>
            <person name="Embree M."/>
            <person name="Liu J.K."/>
            <person name="Al-Bassam M.M."/>
            <person name="Zengler K."/>
        </authorList>
    </citation>
    <scope>NUCLEOTIDE SEQUENCE</scope>
</reference>
<keyword evidence="3" id="KW-0998">Cell outer membrane</keyword>
<name>A0A0W8FSQ3_9ZZZZ</name>
<protein>
    <submittedName>
        <fullName evidence="5">Major porin and structural outer membrane porin oprf</fullName>
    </submittedName>
</protein>
<dbReference type="PRINTS" id="PR01021">
    <property type="entry name" value="OMPADOMAIN"/>
</dbReference>
<gene>
    <name evidence="5" type="ORF">ASZ90_006875</name>
</gene>
<evidence type="ECO:0000256" key="3">
    <source>
        <dbReference type="ARBA" id="ARBA00023237"/>
    </source>
</evidence>
<dbReference type="PANTHER" id="PTHR30329">
    <property type="entry name" value="STATOR ELEMENT OF FLAGELLAR MOTOR COMPLEX"/>
    <property type="match status" value="1"/>
</dbReference>
<dbReference type="GO" id="GO:0009279">
    <property type="term" value="C:cell outer membrane"/>
    <property type="evidence" value="ECO:0007669"/>
    <property type="project" value="UniProtKB-SubCell"/>
</dbReference>
<sequence>MKKIGILAIIIMLMAVVTAAQAEVRAGGLPELQIDKSIKDCGCPPCCPEPVVAPPPPPPPPPPAPIKEKVTITLNVQFDTNKADVKEQYNDEIKRVADFMKEFPDTTAEIGGHTDNVASAEYNQKLSEKRANSVRQYLIDKFGIDGSRLTAVGYGLDKPVAGNDTEEGRQQNRRVEAVMEAVRTVYK</sequence>
<feature type="domain" description="OmpA-like" evidence="4">
    <location>
        <begin position="65"/>
        <end position="183"/>
    </location>
</feature>
<keyword evidence="2" id="KW-0472">Membrane</keyword>
<dbReference type="Gene3D" id="3.30.1330.60">
    <property type="entry name" value="OmpA-like domain"/>
    <property type="match status" value="1"/>
</dbReference>
<evidence type="ECO:0000256" key="1">
    <source>
        <dbReference type="ARBA" id="ARBA00004442"/>
    </source>
</evidence>
<proteinExistence type="predicted"/>
<comment type="caution">
    <text evidence="5">The sequence shown here is derived from an EMBL/GenBank/DDBJ whole genome shotgun (WGS) entry which is preliminary data.</text>
</comment>
<evidence type="ECO:0000313" key="5">
    <source>
        <dbReference type="EMBL" id="KUG23347.1"/>
    </source>
</evidence>
<dbReference type="PROSITE" id="PS51123">
    <property type="entry name" value="OMPA_2"/>
    <property type="match status" value="1"/>
</dbReference>
<accession>A0A0W8FSQ3</accession>
<dbReference type="AlphaFoldDB" id="A0A0W8FSQ3"/>
<comment type="subcellular location">
    <subcellularLocation>
        <location evidence="1">Cell outer membrane</location>
    </subcellularLocation>
</comment>
<evidence type="ECO:0000259" key="4">
    <source>
        <dbReference type="PROSITE" id="PS51123"/>
    </source>
</evidence>
<organism evidence="5">
    <name type="scientific">hydrocarbon metagenome</name>
    <dbReference type="NCBI Taxonomy" id="938273"/>
    <lineage>
        <taxon>unclassified sequences</taxon>
        <taxon>metagenomes</taxon>
        <taxon>ecological metagenomes</taxon>
    </lineage>
</organism>
<dbReference type="InterPro" id="IPR036737">
    <property type="entry name" value="OmpA-like_sf"/>
</dbReference>
<dbReference type="Pfam" id="PF00691">
    <property type="entry name" value="OmpA"/>
    <property type="match status" value="1"/>
</dbReference>
<evidence type="ECO:0000256" key="2">
    <source>
        <dbReference type="ARBA" id="ARBA00023136"/>
    </source>
</evidence>
<dbReference type="SUPFAM" id="SSF103088">
    <property type="entry name" value="OmpA-like"/>
    <property type="match status" value="1"/>
</dbReference>
<dbReference type="InterPro" id="IPR006665">
    <property type="entry name" value="OmpA-like"/>
</dbReference>
<dbReference type="InterPro" id="IPR006664">
    <property type="entry name" value="OMP_bac"/>
</dbReference>
<dbReference type="EMBL" id="LNQE01000912">
    <property type="protein sequence ID" value="KUG23347.1"/>
    <property type="molecule type" value="Genomic_DNA"/>
</dbReference>
<dbReference type="InterPro" id="IPR050330">
    <property type="entry name" value="Bact_OuterMem_StrucFunc"/>
</dbReference>
<dbReference type="PANTHER" id="PTHR30329:SF21">
    <property type="entry name" value="LIPOPROTEIN YIAD-RELATED"/>
    <property type="match status" value="1"/>
</dbReference>
<dbReference type="CDD" id="cd07185">
    <property type="entry name" value="OmpA_C-like"/>
    <property type="match status" value="1"/>
</dbReference>